<gene>
    <name evidence="11 14" type="primary">nadD</name>
    <name evidence="13" type="ORF">BBN53_07175</name>
    <name evidence="14" type="ORF">ERS370011_04113</name>
</gene>
<dbReference type="NCBIfam" id="TIGR00482">
    <property type="entry name" value="nicotinate (nicotinamide) nucleotide adenylyltransferase"/>
    <property type="match status" value="1"/>
</dbReference>
<dbReference type="EMBL" id="CYTV01000020">
    <property type="protein sequence ID" value="CUJ17202.1"/>
    <property type="molecule type" value="Genomic_DNA"/>
</dbReference>
<evidence type="ECO:0000256" key="4">
    <source>
        <dbReference type="ARBA" id="ARBA00022642"/>
    </source>
</evidence>
<keyword evidence="4 11" id="KW-0662">Pyridine nucleotide biosynthesis</keyword>
<dbReference type="UniPathway" id="UPA00253">
    <property type="reaction ID" value="UER00332"/>
</dbReference>
<feature type="domain" description="Cytidyltransferase-like" evidence="12">
    <location>
        <begin position="6"/>
        <end position="169"/>
    </location>
</feature>
<evidence type="ECO:0000313" key="14">
    <source>
        <dbReference type="EMBL" id="CUJ17202.1"/>
    </source>
</evidence>
<evidence type="ECO:0000256" key="9">
    <source>
        <dbReference type="ARBA" id="ARBA00023027"/>
    </source>
</evidence>
<comment type="catalytic activity">
    <reaction evidence="10 11">
        <text>nicotinate beta-D-ribonucleotide + ATP + H(+) = deamido-NAD(+) + diphosphate</text>
        <dbReference type="Rhea" id="RHEA:22860"/>
        <dbReference type="ChEBI" id="CHEBI:15378"/>
        <dbReference type="ChEBI" id="CHEBI:30616"/>
        <dbReference type="ChEBI" id="CHEBI:33019"/>
        <dbReference type="ChEBI" id="CHEBI:57502"/>
        <dbReference type="ChEBI" id="CHEBI:58437"/>
        <dbReference type="EC" id="2.7.7.18"/>
    </reaction>
</comment>
<keyword evidence="7 11" id="KW-0547">Nucleotide-binding</keyword>
<evidence type="ECO:0000259" key="12">
    <source>
        <dbReference type="Pfam" id="PF01467"/>
    </source>
</evidence>
<dbReference type="AlphaFoldDB" id="A0A0J6BQ60"/>
<comment type="similarity">
    <text evidence="3 11">Belongs to the NadD family.</text>
</comment>
<name>A0A0J6BQ60_9BORD</name>
<evidence type="ECO:0000256" key="2">
    <source>
        <dbReference type="ARBA" id="ARBA00005019"/>
    </source>
</evidence>
<keyword evidence="5 11" id="KW-0808">Transferase</keyword>
<evidence type="ECO:0000256" key="6">
    <source>
        <dbReference type="ARBA" id="ARBA00022695"/>
    </source>
</evidence>
<evidence type="ECO:0000256" key="3">
    <source>
        <dbReference type="ARBA" id="ARBA00009014"/>
    </source>
</evidence>
<comment type="pathway">
    <text evidence="2 11">Cofactor biosynthesis; NAD(+) biosynthesis; deamido-NAD(+) from nicotinate D-ribonucleotide: step 1/1.</text>
</comment>
<dbReference type="GO" id="GO:0009435">
    <property type="term" value="P:NAD+ biosynthetic process"/>
    <property type="evidence" value="ECO:0007669"/>
    <property type="project" value="UniProtKB-UniRule"/>
</dbReference>
<keyword evidence="9 11" id="KW-0520">NAD</keyword>
<dbReference type="InterPro" id="IPR005248">
    <property type="entry name" value="NadD/NMNAT"/>
</dbReference>
<comment type="function">
    <text evidence="1 11">Catalyzes the reversible adenylation of nicotinate mononucleotide (NaMN) to nicotinic acid adenine dinucleotide (NaAD).</text>
</comment>
<dbReference type="InterPro" id="IPR014729">
    <property type="entry name" value="Rossmann-like_a/b/a_fold"/>
</dbReference>
<dbReference type="Proteomes" id="UP000092950">
    <property type="component" value="Chromosome"/>
</dbReference>
<dbReference type="OrthoDB" id="5295945at2"/>
<dbReference type="GO" id="GO:0005524">
    <property type="term" value="F:ATP binding"/>
    <property type="evidence" value="ECO:0007669"/>
    <property type="project" value="UniProtKB-KW"/>
</dbReference>
<evidence type="ECO:0000256" key="10">
    <source>
        <dbReference type="ARBA" id="ARBA00048721"/>
    </source>
</evidence>
<evidence type="ECO:0000313" key="16">
    <source>
        <dbReference type="Proteomes" id="UP000092950"/>
    </source>
</evidence>
<keyword evidence="8 11" id="KW-0067">ATP-binding</keyword>
<evidence type="ECO:0000256" key="1">
    <source>
        <dbReference type="ARBA" id="ARBA00002324"/>
    </source>
</evidence>
<proteinExistence type="inferred from homology"/>
<evidence type="ECO:0000313" key="15">
    <source>
        <dbReference type="Proteomes" id="UP000053096"/>
    </source>
</evidence>
<dbReference type="NCBIfam" id="TIGR00125">
    <property type="entry name" value="cyt_tran_rel"/>
    <property type="match status" value="1"/>
</dbReference>
<dbReference type="CDD" id="cd02165">
    <property type="entry name" value="NMNAT"/>
    <property type="match status" value="1"/>
</dbReference>
<reference evidence="14 15" key="1">
    <citation type="submission" date="2015-09" db="EMBL/GenBank/DDBJ databases">
        <authorList>
            <person name="Jackson K.R."/>
            <person name="Lunt B.L."/>
            <person name="Fisher J.N.B."/>
            <person name="Gardner A.V."/>
            <person name="Bailey M.E."/>
            <person name="Deus L.M."/>
            <person name="Earl A.S."/>
            <person name="Gibby P.D."/>
            <person name="Hartmann K.A."/>
            <person name="Liu J.E."/>
            <person name="Manci A.M."/>
            <person name="Nielsen D.A."/>
            <person name="Solomon M.B."/>
            <person name="Breakwell D.P."/>
            <person name="Burnett S.H."/>
            <person name="Grose J.H."/>
        </authorList>
    </citation>
    <scope>NUCLEOTIDE SEQUENCE [LARGE SCALE GENOMIC DNA]</scope>
    <source>
        <strain evidence="14 15">2789STDY5608636</strain>
    </source>
</reference>
<accession>A0A0J6BQ60</accession>
<dbReference type="NCBIfam" id="NF000840">
    <property type="entry name" value="PRK00071.1-3"/>
    <property type="match status" value="1"/>
</dbReference>
<dbReference type="PANTHER" id="PTHR39321:SF3">
    <property type="entry name" value="PHOSPHOPANTETHEINE ADENYLYLTRANSFERASE"/>
    <property type="match status" value="1"/>
</dbReference>
<evidence type="ECO:0000256" key="5">
    <source>
        <dbReference type="ARBA" id="ARBA00022679"/>
    </source>
</evidence>
<evidence type="ECO:0000256" key="11">
    <source>
        <dbReference type="HAMAP-Rule" id="MF_00244"/>
    </source>
</evidence>
<dbReference type="EMBL" id="CP016440">
    <property type="protein sequence ID" value="ANY15697.1"/>
    <property type="molecule type" value="Genomic_DNA"/>
</dbReference>
<dbReference type="GO" id="GO:0004515">
    <property type="term" value="F:nicotinate-nucleotide adenylyltransferase activity"/>
    <property type="evidence" value="ECO:0007669"/>
    <property type="project" value="UniProtKB-UniRule"/>
</dbReference>
<evidence type="ECO:0000313" key="13">
    <source>
        <dbReference type="EMBL" id="ANY15697.1"/>
    </source>
</evidence>
<dbReference type="SUPFAM" id="SSF52374">
    <property type="entry name" value="Nucleotidylyl transferase"/>
    <property type="match status" value="1"/>
</dbReference>
<dbReference type="KEGG" id="bpdz:BBN53_07175"/>
<dbReference type="HAMAP" id="MF_00244">
    <property type="entry name" value="NaMN_adenylyltr"/>
    <property type="match status" value="1"/>
</dbReference>
<evidence type="ECO:0000256" key="7">
    <source>
        <dbReference type="ARBA" id="ARBA00022741"/>
    </source>
</evidence>
<sequence>MKQIGLLGGSFDPIHLAHLALAQSALAHLGLDEVQFVPAANPWQRAPLTASPADRLAMIRTAIAGHAGLTVNASEIERGGATYTVDTLRALPAGAHYTWILGADQLANFCTWREWEDIARRVELAVATRPGSPLQAPAPLAALLAQTGGRLRELPFAPMAVSASDIRQRLARGLPTADLLPAGVSRYIAEHGLYQAA</sequence>
<dbReference type="InterPro" id="IPR004821">
    <property type="entry name" value="Cyt_trans-like"/>
</dbReference>
<dbReference type="EC" id="2.7.7.18" evidence="11"/>
<organism evidence="14 15">
    <name type="scientific">Bordetella pseudohinzii</name>
    <dbReference type="NCBI Taxonomy" id="1331258"/>
    <lineage>
        <taxon>Bacteria</taxon>
        <taxon>Pseudomonadati</taxon>
        <taxon>Pseudomonadota</taxon>
        <taxon>Betaproteobacteria</taxon>
        <taxon>Burkholderiales</taxon>
        <taxon>Alcaligenaceae</taxon>
        <taxon>Bordetella</taxon>
    </lineage>
</organism>
<keyword evidence="6 11" id="KW-0548">Nucleotidyltransferase</keyword>
<evidence type="ECO:0000256" key="8">
    <source>
        <dbReference type="ARBA" id="ARBA00022840"/>
    </source>
</evidence>
<accession>A0A0M7I4L2</accession>
<dbReference type="PANTHER" id="PTHR39321">
    <property type="entry name" value="NICOTINATE-NUCLEOTIDE ADENYLYLTRANSFERASE-RELATED"/>
    <property type="match status" value="1"/>
</dbReference>
<dbReference type="RefSeq" id="WP_043209574.1">
    <property type="nucleotide sequence ID" value="NZ_CAJGUP010000007.1"/>
</dbReference>
<dbReference type="Pfam" id="PF01467">
    <property type="entry name" value="CTP_transf_like"/>
    <property type="match status" value="1"/>
</dbReference>
<keyword evidence="16" id="KW-1185">Reference proteome</keyword>
<dbReference type="Gene3D" id="3.40.50.620">
    <property type="entry name" value="HUPs"/>
    <property type="match status" value="1"/>
</dbReference>
<protein>
    <recommendedName>
        <fullName evidence="11">Probable nicotinate-nucleotide adenylyltransferase</fullName>
        <ecNumber evidence="11">2.7.7.18</ecNumber>
    </recommendedName>
    <alternativeName>
        <fullName evidence="11">Deamido-NAD(+) diphosphorylase</fullName>
    </alternativeName>
    <alternativeName>
        <fullName evidence="11">Deamido-NAD(+) pyrophosphorylase</fullName>
    </alternativeName>
    <alternativeName>
        <fullName evidence="11">Nicotinate mononucleotide adenylyltransferase</fullName>
        <shortName evidence="11">NaMN adenylyltransferase</shortName>
    </alternativeName>
</protein>
<reference evidence="13 16" key="2">
    <citation type="submission" date="2016-07" db="EMBL/GenBank/DDBJ databases">
        <title>Complete genome sequences of Bordetella pseudohinzii.</title>
        <authorList>
            <person name="Spilker T."/>
            <person name="Darrah R."/>
            <person name="LiPuma J.J."/>
        </authorList>
    </citation>
    <scope>NUCLEOTIDE SEQUENCE [LARGE SCALE GENOMIC DNA]</scope>
    <source>
        <strain evidence="13 16">HI4681</strain>
    </source>
</reference>
<dbReference type="Proteomes" id="UP000053096">
    <property type="component" value="Unassembled WGS sequence"/>
</dbReference>